<protein>
    <submittedName>
        <fullName evidence="10">Uncharacterized protein</fullName>
    </submittedName>
</protein>
<dbReference type="PANTHER" id="PTHR33228">
    <property type="entry name" value="PROTEIN GLUTAMINE DUMPER 4-RELATED"/>
    <property type="match status" value="1"/>
</dbReference>
<evidence type="ECO:0000256" key="4">
    <source>
        <dbReference type="ARBA" id="ARBA00022692"/>
    </source>
</evidence>
<evidence type="ECO:0000256" key="3">
    <source>
        <dbReference type="ARBA" id="ARBA00022448"/>
    </source>
</evidence>
<dbReference type="EMBL" id="CP144695">
    <property type="protein sequence ID" value="WVZ04937.1"/>
    <property type="molecule type" value="Genomic_DNA"/>
</dbReference>
<evidence type="ECO:0000256" key="6">
    <source>
        <dbReference type="ARBA" id="ARBA00022989"/>
    </source>
</evidence>
<dbReference type="Proteomes" id="UP001374535">
    <property type="component" value="Chromosome 6"/>
</dbReference>
<feature type="compositionally biased region" description="Low complexity" evidence="8">
    <location>
        <begin position="112"/>
        <end position="130"/>
    </location>
</feature>
<dbReference type="InterPro" id="IPR040359">
    <property type="entry name" value="GDU"/>
</dbReference>
<evidence type="ECO:0000256" key="7">
    <source>
        <dbReference type="ARBA" id="ARBA00023136"/>
    </source>
</evidence>
<evidence type="ECO:0000313" key="11">
    <source>
        <dbReference type="Proteomes" id="UP001374535"/>
    </source>
</evidence>
<name>A0AAQ3RSK0_VIGMU</name>
<evidence type="ECO:0000313" key="10">
    <source>
        <dbReference type="EMBL" id="WVZ04937.1"/>
    </source>
</evidence>
<proteinExistence type="inferred from homology"/>
<keyword evidence="3" id="KW-0813">Transport</keyword>
<evidence type="ECO:0000256" key="5">
    <source>
        <dbReference type="ARBA" id="ARBA00022970"/>
    </source>
</evidence>
<sequence>MRPINTVSSSSPSPAGVTPIKIWKSPIPYLFGGLALMLALISVALIILVCSQRKPSSSSEAENMKSHPMTKILYTSSEPEVVVIMAGDHNPTYLAKPSTSSSSSVYCTCGAQSQPEPESQPSPSSTSSTE</sequence>
<accession>A0AAQ3RSK0</accession>
<evidence type="ECO:0000256" key="2">
    <source>
        <dbReference type="ARBA" id="ARBA00009977"/>
    </source>
</evidence>
<comment type="subcellular location">
    <subcellularLocation>
        <location evidence="1">Membrane</location>
        <topology evidence="1">Single-pass membrane protein</topology>
    </subcellularLocation>
</comment>
<dbReference type="GO" id="GO:0016020">
    <property type="term" value="C:membrane"/>
    <property type="evidence" value="ECO:0007669"/>
    <property type="project" value="UniProtKB-SubCell"/>
</dbReference>
<keyword evidence="11" id="KW-1185">Reference proteome</keyword>
<keyword evidence="7 9" id="KW-0472">Membrane</keyword>
<evidence type="ECO:0000256" key="8">
    <source>
        <dbReference type="SAM" id="MobiDB-lite"/>
    </source>
</evidence>
<feature type="transmembrane region" description="Helical" evidence="9">
    <location>
        <begin position="29"/>
        <end position="50"/>
    </location>
</feature>
<reference evidence="10 11" key="1">
    <citation type="journal article" date="2023" name="Life. Sci Alliance">
        <title>Evolutionary insights into 3D genome organization and epigenetic landscape of Vigna mungo.</title>
        <authorList>
            <person name="Junaid A."/>
            <person name="Singh B."/>
            <person name="Bhatia S."/>
        </authorList>
    </citation>
    <scope>NUCLEOTIDE SEQUENCE [LARGE SCALE GENOMIC DNA]</scope>
    <source>
        <strain evidence="10">Urdbean</strain>
    </source>
</reference>
<dbReference type="GO" id="GO:0080143">
    <property type="term" value="P:regulation of amino acid export"/>
    <property type="evidence" value="ECO:0007669"/>
    <property type="project" value="InterPro"/>
</dbReference>
<evidence type="ECO:0000256" key="9">
    <source>
        <dbReference type="SAM" id="Phobius"/>
    </source>
</evidence>
<comment type="similarity">
    <text evidence="2">Belongs to the GLUTAMINE DUMPER 1 (TC 9.B.60) family.</text>
</comment>
<organism evidence="10 11">
    <name type="scientific">Vigna mungo</name>
    <name type="common">Black gram</name>
    <name type="synonym">Phaseolus mungo</name>
    <dbReference type="NCBI Taxonomy" id="3915"/>
    <lineage>
        <taxon>Eukaryota</taxon>
        <taxon>Viridiplantae</taxon>
        <taxon>Streptophyta</taxon>
        <taxon>Embryophyta</taxon>
        <taxon>Tracheophyta</taxon>
        <taxon>Spermatophyta</taxon>
        <taxon>Magnoliopsida</taxon>
        <taxon>eudicotyledons</taxon>
        <taxon>Gunneridae</taxon>
        <taxon>Pentapetalae</taxon>
        <taxon>rosids</taxon>
        <taxon>fabids</taxon>
        <taxon>Fabales</taxon>
        <taxon>Fabaceae</taxon>
        <taxon>Papilionoideae</taxon>
        <taxon>50 kb inversion clade</taxon>
        <taxon>NPAAA clade</taxon>
        <taxon>indigoferoid/millettioid clade</taxon>
        <taxon>Phaseoleae</taxon>
        <taxon>Vigna</taxon>
    </lineage>
</organism>
<dbReference type="GO" id="GO:0006865">
    <property type="term" value="P:amino acid transport"/>
    <property type="evidence" value="ECO:0007669"/>
    <property type="project" value="UniProtKB-KW"/>
</dbReference>
<keyword evidence="4 9" id="KW-0812">Transmembrane</keyword>
<gene>
    <name evidence="10" type="ORF">V8G54_018283</name>
</gene>
<dbReference type="PANTHER" id="PTHR33228:SF80">
    <property type="entry name" value="PROTEIN, PUTATIVE-RELATED"/>
    <property type="match status" value="1"/>
</dbReference>
<keyword evidence="6 9" id="KW-1133">Transmembrane helix</keyword>
<dbReference type="AlphaFoldDB" id="A0AAQ3RSK0"/>
<keyword evidence="5" id="KW-0029">Amino-acid transport</keyword>
<feature type="region of interest" description="Disordered" evidence="8">
    <location>
        <begin position="93"/>
        <end position="130"/>
    </location>
</feature>
<evidence type="ECO:0000256" key="1">
    <source>
        <dbReference type="ARBA" id="ARBA00004167"/>
    </source>
</evidence>